<dbReference type="NCBIfam" id="TIGR00221">
    <property type="entry name" value="nagA"/>
    <property type="match status" value="1"/>
</dbReference>
<dbReference type="KEGG" id="lwi:UE46_08290"/>
<dbReference type="Pfam" id="PF01979">
    <property type="entry name" value="Amidohydro_1"/>
    <property type="match status" value="1"/>
</dbReference>
<reference evidence="14" key="1">
    <citation type="submission" date="2015-03" db="EMBL/GenBank/DDBJ databases">
        <authorList>
            <person name="Ferrari E."/>
            <person name="Walter M.C."/>
            <person name="Huptas C."/>
            <person name="Scherer S."/>
            <person name="Mueller-Herbst S."/>
        </authorList>
    </citation>
    <scope>NUCLEOTIDE SEQUENCE [LARGE SCALE GENOMIC DNA]</scope>
    <source>
        <strain evidence="14">LWP01</strain>
    </source>
</reference>
<evidence type="ECO:0000256" key="5">
    <source>
        <dbReference type="ARBA" id="ARBA00022801"/>
    </source>
</evidence>
<name>A0A1S7FUG4_9LIST</name>
<dbReference type="InterPro" id="IPR003764">
    <property type="entry name" value="GlcNAc_6-P_deAcase"/>
</dbReference>
<feature type="binding site" evidence="11">
    <location>
        <position position="200"/>
    </location>
    <ligand>
        <name>Zn(2+)</name>
        <dbReference type="ChEBI" id="CHEBI:29105"/>
    </ligand>
</feature>
<dbReference type="PANTHER" id="PTHR11113">
    <property type="entry name" value="N-ACETYLGLUCOSAMINE-6-PHOSPHATE DEACETYLASE"/>
    <property type="match status" value="1"/>
</dbReference>
<comment type="catalytic activity">
    <reaction evidence="7">
        <text>N-acetyl-D-glucosamine 6-phosphate + H2O = D-glucosamine 6-phosphate + acetate</text>
        <dbReference type="Rhea" id="RHEA:22936"/>
        <dbReference type="ChEBI" id="CHEBI:15377"/>
        <dbReference type="ChEBI" id="CHEBI:30089"/>
        <dbReference type="ChEBI" id="CHEBI:57513"/>
        <dbReference type="ChEBI" id="CHEBI:58725"/>
        <dbReference type="EC" id="3.5.1.25"/>
    </reaction>
</comment>
<dbReference type="Proteomes" id="UP000223060">
    <property type="component" value="Chromosome"/>
</dbReference>
<accession>A0A1S7FUG4</accession>
<dbReference type="PANTHER" id="PTHR11113:SF14">
    <property type="entry name" value="N-ACETYLGLUCOSAMINE-6-PHOSPHATE DEACETYLASE"/>
    <property type="match status" value="1"/>
</dbReference>
<feature type="domain" description="Amidohydrolase-related" evidence="12">
    <location>
        <begin position="57"/>
        <end position="381"/>
    </location>
</feature>
<dbReference type="GO" id="GO:0006046">
    <property type="term" value="P:N-acetylglucosamine catabolic process"/>
    <property type="evidence" value="ECO:0007669"/>
    <property type="project" value="TreeGrafter"/>
</dbReference>
<dbReference type="EC" id="3.5.1.25" evidence="2"/>
<evidence type="ECO:0000313" key="13">
    <source>
        <dbReference type="EMBL" id="AQY51043.1"/>
    </source>
</evidence>
<feature type="active site" description="Proton donor/acceptor" evidence="10">
    <location>
        <position position="279"/>
    </location>
</feature>
<comment type="similarity">
    <text evidence="1 9">Belongs to the metallo-dependent hydrolases superfamily. NagA family.</text>
</comment>
<dbReference type="InterPro" id="IPR011059">
    <property type="entry name" value="Metal-dep_hydrolase_composite"/>
</dbReference>
<evidence type="ECO:0000256" key="8">
    <source>
        <dbReference type="ARBA" id="ARBA00060590"/>
    </source>
</evidence>
<keyword evidence="14" id="KW-1185">Reference proteome</keyword>
<sequence>MTIIKNVRIAQGQDLVEAAVVIDRNKIQRVLTGEDLEDLNVDEYFQENIIDGDNKLLIPGMIDVHIHGAHNFDMMDGTTESIQAVSRACAKTGCTSFLVTSVSSSLEVLLLMIEQTKAVIGKEEGAKIAGIHLEGPYLNVEKKGMQNPIHLRHPDLKEMATIFDVADGLIKMVTIAPELPGGLELIHFLRERGVVVAIAHSNATYEQAQLAFSHGATHITHCFNAMPAIHHRAPGLVTAALEDDSVSVQAIVDGVHLHPGIVRLMHKIKGPDKMVLTTDALQAMGVGDGEYLFGGHQVTVKEGVARLHDGTLASSTVTMNRSLQLSTEFGIPLENSIQMATSTPATILGMANVGSIKEGFVADLVLVDEEFNVVKTWINGIVF</sequence>
<dbReference type="SUPFAM" id="SSF51338">
    <property type="entry name" value="Composite domain of metallo-dependent hydrolases"/>
    <property type="match status" value="1"/>
</dbReference>
<comment type="pathway">
    <text evidence="8">Amino-sugar metabolism; N-acetylneuraminate degradation; D-fructose 6-phosphate from N-acetylneuraminate: step 4/5.</text>
</comment>
<dbReference type="Gene3D" id="3.20.20.140">
    <property type="entry name" value="Metal-dependent hydrolases"/>
    <property type="match status" value="1"/>
</dbReference>
<evidence type="ECO:0000256" key="11">
    <source>
        <dbReference type="PIRSR" id="PIRSR038994-3"/>
    </source>
</evidence>
<dbReference type="InterPro" id="IPR006680">
    <property type="entry name" value="Amidohydro-rel"/>
</dbReference>
<evidence type="ECO:0000313" key="14">
    <source>
        <dbReference type="Proteomes" id="UP000223060"/>
    </source>
</evidence>
<keyword evidence="6 9" id="KW-0119">Carbohydrate metabolism</keyword>
<dbReference type="EMBL" id="CP011102">
    <property type="protein sequence ID" value="AQY51043.1"/>
    <property type="molecule type" value="Genomic_DNA"/>
</dbReference>
<dbReference type="CDD" id="cd00854">
    <property type="entry name" value="NagA"/>
    <property type="match status" value="1"/>
</dbReference>
<dbReference type="GO" id="GO:0046872">
    <property type="term" value="F:metal ion binding"/>
    <property type="evidence" value="ECO:0007669"/>
    <property type="project" value="UniProtKB-KW"/>
</dbReference>
<evidence type="ECO:0000259" key="12">
    <source>
        <dbReference type="Pfam" id="PF01979"/>
    </source>
</evidence>
<protein>
    <recommendedName>
        <fullName evidence="3">N-acetylglucosamine-6-phosphate deacetylase</fullName>
        <ecNumber evidence="2">3.5.1.25</ecNumber>
    </recommendedName>
</protein>
<dbReference type="Gene3D" id="2.30.40.10">
    <property type="entry name" value="Urease, subunit C, domain 1"/>
    <property type="match status" value="1"/>
</dbReference>
<comment type="cofactor">
    <cofactor evidence="11">
        <name>a divalent metal cation</name>
        <dbReference type="ChEBI" id="CHEBI:60240"/>
    </cofactor>
    <text evidence="11">Binds 1 divalent metal cation per subunit.</text>
</comment>
<keyword evidence="4 11" id="KW-0479">Metal-binding</keyword>
<gene>
    <name evidence="13" type="ORF">UE46_08290</name>
</gene>
<evidence type="ECO:0000256" key="2">
    <source>
        <dbReference type="ARBA" id="ARBA00011899"/>
    </source>
</evidence>
<feature type="binding site" evidence="11">
    <location>
        <position position="221"/>
    </location>
    <ligand>
        <name>Zn(2+)</name>
        <dbReference type="ChEBI" id="CHEBI:29105"/>
    </ligand>
</feature>
<evidence type="ECO:0000256" key="7">
    <source>
        <dbReference type="ARBA" id="ARBA00047647"/>
    </source>
</evidence>
<evidence type="ECO:0000256" key="4">
    <source>
        <dbReference type="ARBA" id="ARBA00022723"/>
    </source>
</evidence>
<organism evidence="13 14">
    <name type="scientific">Listeria weihenstephanensis</name>
    <dbReference type="NCBI Taxonomy" id="1006155"/>
    <lineage>
        <taxon>Bacteria</taxon>
        <taxon>Bacillati</taxon>
        <taxon>Bacillota</taxon>
        <taxon>Bacilli</taxon>
        <taxon>Bacillales</taxon>
        <taxon>Listeriaceae</taxon>
        <taxon>Listeria</taxon>
    </lineage>
</organism>
<evidence type="ECO:0000256" key="3">
    <source>
        <dbReference type="ARBA" id="ARBA00018029"/>
    </source>
</evidence>
<dbReference type="FunFam" id="3.20.20.140:FF:000004">
    <property type="entry name" value="N-acetylglucosamine-6-phosphate deacetylase"/>
    <property type="match status" value="1"/>
</dbReference>
<dbReference type="GO" id="GO:0008448">
    <property type="term" value="F:N-acetylglucosamine-6-phosphate deacetylase activity"/>
    <property type="evidence" value="ECO:0007669"/>
    <property type="project" value="UniProtKB-EC"/>
</dbReference>
<dbReference type="RefSeq" id="WP_036062297.1">
    <property type="nucleotide sequence ID" value="NZ_CP011102.1"/>
</dbReference>
<dbReference type="PIRSF" id="PIRSF038994">
    <property type="entry name" value="NagA"/>
    <property type="match status" value="1"/>
</dbReference>
<evidence type="ECO:0000256" key="10">
    <source>
        <dbReference type="PIRSR" id="PIRSR038994-1"/>
    </source>
</evidence>
<proteinExistence type="inferred from homology"/>
<dbReference type="AlphaFoldDB" id="A0A1S7FUG4"/>
<dbReference type="SUPFAM" id="SSF51556">
    <property type="entry name" value="Metallo-dependent hydrolases"/>
    <property type="match status" value="1"/>
</dbReference>
<evidence type="ECO:0000256" key="1">
    <source>
        <dbReference type="ARBA" id="ARBA00010716"/>
    </source>
</evidence>
<evidence type="ECO:0000256" key="6">
    <source>
        <dbReference type="ARBA" id="ARBA00023277"/>
    </source>
</evidence>
<keyword evidence="5 9" id="KW-0378">Hydrolase</keyword>
<evidence type="ECO:0000256" key="9">
    <source>
        <dbReference type="PIRNR" id="PIRNR038994"/>
    </source>
</evidence>
<feature type="binding site" evidence="11">
    <location>
        <position position="134"/>
    </location>
    <ligand>
        <name>Zn(2+)</name>
        <dbReference type="ChEBI" id="CHEBI:29105"/>
    </ligand>
</feature>
<dbReference type="InterPro" id="IPR032466">
    <property type="entry name" value="Metal_Hydrolase"/>
</dbReference>